<dbReference type="GO" id="GO:0016491">
    <property type="term" value="F:oxidoreductase activity"/>
    <property type="evidence" value="ECO:0007669"/>
    <property type="project" value="InterPro"/>
</dbReference>
<dbReference type="InterPro" id="IPR018713">
    <property type="entry name" value="MPAB/Lcp_cat_dom"/>
</dbReference>
<gene>
    <name evidence="5" type="ORF">UBRO2_03313</name>
    <name evidence="4" type="ORF">UBRO_05242</name>
</gene>
<dbReference type="OrthoDB" id="6361347at2759"/>
<accession>A0A1K0H4R4</accession>
<dbReference type="Proteomes" id="UP000658997">
    <property type="component" value="Unassembled WGS sequence"/>
</dbReference>
<evidence type="ECO:0000256" key="1">
    <source>
        <dbReference type="SAM" id="MobiDB-lite"/>
    </source>
</evidence>
<protein>
    <recommendedName>
        <fullName evidence="3">ER-bound oxygenase mpaB/mpaB'/Rubber oxygenase catalytic domain-containing protein</fullName>
    </recommendedName>
</protein>
<dbReference type="Pfam" id="PF09995">
    <property type="entry name" value="MPAB_Lcp_cat"/>
    <property type="match status" value="1"/>
</dbReference>
<dbReference type="AlphaFoldDB" id="A0A1K0H4R4"/>
<dbReference type="EMBL" id="LT558124">
    <property type="protein sequence ID" value="SAM82520.1"/>
    <property type="molecule type" value="Genomic_DNA"/>
</dbReference>
<feature type="compositionally biased region" description="Polar residues" evidence="1">
    <location>
        <begin position="659"/>
        <end position="683"/>
    </location>
</feature>
<dbReference type="InterPro" id="IPR037473">
    <property type="entry name" value="Lcp-like"/>
</dbReference>
<feature type="region of interest" description="Disordered" evidence="1">
    <location>
        <begin position="377"/>
        <end position="408"/>
    </location>
</feature>
<dbReference type="EMBL" id="ULHB01000061">
    <property type="protein sequence ID" value="SYW80045.1"/>
    <property type="molecule type" value="Genomic_DNA"/>
</dbReference>
<name>A0A1K0H4R4_9BASI</name>
<dbReference type="PANTHER" id="PTHR37539:SF1">
    <property type="entry name" value="ER-BOUND OXYGENASE MPAB_MPAB'_RUBBER OXYGENASE CATALYTIC DOMAIN-CONTAINING PROTEIN"/>
    <property type="match status" value="1"/>
</dbReference>
<reference evidence="5" key="3">
    <citation type="submission" date="2018-08" db="EMBL/GenBank/DDBJ databases">
        <authorList>
            <person name="Guldener U."/>
        </authorList>
    </citation>
    <scope>NUCLEOTIDE SEQUENCE</scope>
    <source>
        <strain evidence="5">UB2</strain>
    </source>
</reference>
<proteinExistence type="predicted"/>
<evidence type="ECO:0000313" key="7">
    <source>
        <dbReference type="Proteomes" id="UP000658997"/>
    </source>
</evidence>
<reference evidence="6" key="2">
    <citation type="submission" date="2016-04" db="EMBL/GenBank/DDBJ databases">
        <authorList>
            <person name="Guldener U."/>
            <person name="Guldener U."/>
        </authorList>
    </citation>
    <scope>NUCLEOTIDE SEQUENCE [LARGE SCALE GENOMIC DNA]</scope>
    <source>
        <strain evidence="6">UB2112</strain>
    </source>
</reference>
<evidence type="ECO:0000259" key="3">
    <source>
        <dbReference type="Pfam" id="PF09995"/>
    </source>
</evidence>
<dbReference type="PANTHER" id="PTHR37539">
    <property type="entry name" value="SECRETED PROTEIN-RELATED"/>
    <property type="match status" value="1"/>
</dbReference>
<evidence type="ECO:0000313" key="4">
    <source>
        <dbReference type="EMBL" id="SAM82520.1"/>
    </source>
</evidence>
<keyword evidence="2" id="KW-0472">Membrane</keyword>
<feature type="transmembrane region" description="Helical" evidence="2">
    <location>
        <begin position="708"/>
        <end position="729"/>
    </location>
</feature>
<sequence length="732" mass="81301">MSGIDFTQILRGLASSALSAMTEPALLWSAPITLLILLVPTARNLAVEAVCQVYVTFVHRPFRLAPIVYLFSGEERPLPASNSLWSSLLAATTLRWRVLRKGGLRHEKKINWDDPDAVKDGDMIEAWDQIAEWDQQCLHPSKLERLRRVGDPIADNALDRVDSPSSTRSTDILRNIYDQACTDASSRTEPDACKTFWKAVDRRPPPGAGALGLDWYRARYGAQAASSLELWPQHPSTKQTEPSSTVPIWLPSNDDSIDAQNSSEELEAEAQVIRRGQDVFYRYAGPMLTVLLHFSLAGGFASPRITEVLKQTAYLVPTAAASRAKGTKPSTASLLPTVKDLQQMFHVDKARADRTWSRLLETTQFVLDVVENADSLRPPSANMPAPTSSATSANVDNAALSPPERGGEGWQSAVRVRLLHTNVRRRVLKLAEKRRNDNSNTSENVYDVEKNGVPINQQDMLGTLCAFSTAPLAMLQRIGATPTAQERKDFIGLWRHVGFYMGLEPALLRRAFGDPYAADRTLWCTILHLFNKVEILGDQQGDMKGAVGPRMQGPTIPVLIACANRPPFHTPLSAHVVISRRLLGKSLADALALPAPSAKREVLTDIAFLGMCIPIRFGSIYPRLRWERRKLELSRPLLRRLIVFSFGNKRTKFEMPSHASKSSAETTSLQGEKVNVETQSSSHLDVPEDKEHNMYLVRQWKWLMREMVAVVALSATSVAAIVVSAYVYVPLH</sequence>
<keyword evidence="7" id="KW-1185">Reference proteome</keyword>
<keyword evidence="2" id="KW-0812">Transmembrane</keyword>
<reference evidence="4" key="1">
    <citation type="submission" date="2016-04" db="EMBL/GenBank/DDBJ databases">
        <authorList>
            <person name="Evans L.H."/>
            <person name="Alamgir A."/>
            <person name="Owens N."/>
            <person name="Weber N.D."/>
            <person name="Virtaneva K."/>
            <person name="Barbian K."/>
            <person name="Babar A."/>
            <person name="Rosenke K."/>
        </authorList>
    </citation>
    <scope>NUCLEOTIDE SEQUENCE</scope>
    <source>
        <strain evidence="4">UB2112</strain>
    </source>
</reference>
<dbReference type="Proteomes" id="UP000179920">
    <property type="component" value="Chromosome VIII"/>
</dbReference>
<feature type="compositionally biased region" description="Polar residues" evidence="1">
    <location>
        <begin position="385"/>
        <end position="395"/>
    </location>
</feature>
<evidence type="ECO:0000256" key="2">
    <source>
        <dbReference type="SAM" id="Phobius"/>
    </source>
</evidence>
<evidence type="ECO:0000313" key="5">
    <source>
        <dbReference type="EMBL" id="SYW80045.1"/>
    </source>
</evidence>
<evidence type="ECO:0000313" key="6">
    <source>
        <dbReference type="Proteomes" id="UP000179920"/>
    </source>
</evidence>
<feature type="region of interest" description="Disordered" evidence="1">
    <location>
        <begin position="655"/>
        <end position="684"/>
    </location>
</feature>
<feature type="domain" description="ER-bound oxygenase mpaB/mpaB'/Rubber oxygenase catalytic" evidence="3">
    <location>
        <begin position="352"/>
        <end position="603"/>
    </location>
</feature>
<organism evidence="4 6">
    <name type="scientific">Ustilago bromivora</name>
    <dbReference type="NCBI Taxonomy" id="307758"/>
    <lineage>
        <taxon>Eukaryota</taxon>
        <taxon>Fungi</taxon>
        <taxon>Dikarya</taxon>
        <taxon>Basidiomycota</taxon>
        <taxon>Ustilaginomycotina</taxon>
        <taxon>Ustilaginomycetes</taxon>
        <taxon>Ustilaginales</taxon>
        <taxon>Ustilaginaceae</taxon>
        <taxon>Ustilago</taxon>
    </lineage>
</organism>
<keyword evidence="2" id="KW-1133">Transmembrane helix</keyword>